<dbReference type="AlphaFoldDB" id="A0A4Y2GFQ7"/>
<reference evidence="1 2" key="1">
    <citation type="journal article" date="2019" name="Sci. Rep.">
        <title>Orb-weaving spider Araneus ventricosus genome elucidates the spidroin gene catalogue.</title>
        <authorList>
            <person name="Kono N."/>
            <person name="Nakamura H."/>
            <person name="Ohtoshi R."/>
            <person name="Moran D.A.P."/>
            <person name="Shinohara A."/>
            <person name="Yoshida Y."/>
            <person name="Fujiwara M."/>
            <person name="Mori M."/>
            <person name="Tomita M."/>
            <person name="Arakawa K."/>
        </authorList>
    </citation>
    <scope>NUCLEOTIDE SEQUENCE [LARGE SCALE GENOMIC DNA]</scope>
</reference>
<dbReference type="Proteomes" id="UP000499080">
    <property type="component" value="Unassembled WGS sequence"/>
</dbReference>
<evidence type="ECO:0000313" key="2">
    <source>
        <dbReference type="Proteomes" id="UP000499080"/>
    </source>
</evidence>
<accession>A0A4Y2GFQ7</accession>
<gene>
    <name evidence="1" type="ORF">AVEN_168764_1</name>
</gene>
<name>A0A4Y2GFQ7_ARAVE</name>
<dbReference type="EMBL" id="BGPR01001334">
    <property type="protein sequence ID" value="GBM51378.1"/>
    <property type="molecule type" value="Genomic_DNA"/>
</dbReference>
<organism evidence="1 2">
    <name type="scientific">Araneus ventricosus</name>
    <name type="common">Orbweaver spider</name>
    <name type="synonym">Epeira ventricosa</name>
    <dbReference type="NCBI Taxonomy" id="182803"/>
    <lineage>
        <taxon>Eukaryota</taxon>
        <taxon>Metazoa</taxon>
        <taxon>Ecdysozoa</taxon>
        <taxon>Arthropoda</taxon>
        <taxon>Chelicerata</taxon>
        <taxon>Arachnida</taxon>
        <taxon>Araneae</taxon>
        <taxon>Araneomorphae</taxon>
        <taxon>Entelegynae</taxon>
        <taxon>Araneoidea</taxon>
        <taxon>Araneidae</taxon>
        <taxon>Araneus</taxon>
    </lineage>
</organism>
<evidence type="ECO:0000313" key="1">
    <source>
        <dbReference type="EMBL" id="GBM51378.1"/>
    </source>
</evidence>
<sequence length="176" mass="19924">MVLCDFKTKSQFKQSGAVIVWFNGTKAISGYASANMMESVNLSIKMKIHKLPVLLSVVCLLSITVSSTLVEEENASSEIQDNAMRELLLHRLFQPRIMEDSREAGPKRAHVRRFEQLPPGFVGVRGKKEKSKSKDPVPGFLGVRGKKASLLHNHRNFHPSNNIARYIQREFSKFKE</sequence>
<keyword evidence="2" id="KW-1185">Reference proteome</keyword>
<comment type="caution">
    <text evidence="1">The sequence shown here is derived from an EMBL/GenBank/DDBJ whole genome shotgun (WGS) entry which is preliminary data.</text>
</comment>
<proteinExistence type="predicted"/>
<protein>
    <submittedName>
        <fullName evidence="1">Uncharacterized protein</fullName>
    </submittedName>
</protein>
<dbReference type="OrthoDB" id="5919137at2759"/>